<organism evidence="2">
    <name type="scientific">Xenopsylla cheopis</name>
    <name type="common">Oriental rat flea</name>
    <name type="synonym">Pulex cheopis</name>
    <dbReference type="NCBI Taxonomy" id="163159"/>
    <lineage>
        <taxon>Eukaryota</taxon>
        <taxon>Metazoa</taxon>
        <taxon>Ecdysozoa</taxon>
        <taxon>Arthropoda</taxon>
        <taxon>Hexapoda</taxon>
        <taxon>Insecta</taxon>
        <taxon>Pterygota</taxon>
        <taxon>Neoptera</taxon>
        <taxon>Endopterygota</taxon>
        <taxon>Siphonaptera</taxon>
        <taxon>Pulicidae</taxon>
        <taxon>Xenopsyllinae</taxon>
        <taxon>Xenopsylla</taxon>
    </lineage>
</organism>
<dbReference type="AlphaFoldDB" id="A0A6M2DUB8"/>
<keyword evidence="1" id="KW-0732">Signal</keyword>
<sequence length="84" mass="9950">MKRQKVISCNLKTLILLPCLLCRQCCSIHKLCLWLITDKPALIHRIYLNVQELVSNPNLLNLFSLNQNGKLVKRNRQRLWKRLI</sequence>
<reference evidence="2" key="1">
    <citation type="submission" date="2020-03" db="EMBL/GenBank/DDBJ databases">
        <title>Transcriptomic Profiling of the Digestive Tract of the Rat Flea, Xenopsylla cheopis, Following Blood Feeding and Infection with Yersinia pestis.</title>
        <authorList>
            <person name="Bland D.M."/>
            <person name="Martens C.A."/>
            <person name="Virtaneva K."/>
            <person name="Kanakabandi K."/>
            <person name="Long D."/>
            <person name="Rosenke R."/>
            <person name="Saturday G.A."/>
            <person name="Hoyt F.H."/>
            <person name="Bruno D.P."/>
            <person name="Ribeiro J.M.C."/>
            <person name="Hinnebusch J."/>
        </authorList>
    </citation>
    <scope>NUCLEOTIDE SEQUENCE</scope>
</reference>
<accession>A0A6M2DUB8</accession>
<name>A0A6M2DUB8_XENCH</name>
<protein>
    <submittedName>
        <fullName evidence="2">Putative secreted protein</fullName>
    </submittedName>
</protein>
<feature type="signal peptide" evidence="1">
    <location>
        <begin position="1"/>
        <end position="27"/>
    </location>
</feature>
<evidence type="ECO:0000313" key="2">
    <source>
        <dbReference type="EMBL" id="NOV49946.1"/>
    </source>
</evidence>
<evidence type="ECO:0000256" key="1">
    <source>
        <dbReference type="SAM" id="SignalP"/>
    </source>
</evidence>
<feature type="chain" id="PRO_5027000664" evidence="1">
    <location>
        <begin position="28"/>
        <end position="84"/>
    </location>
</feature>
<proteinExistence type="predicted"/>
<dbReference type="EMBL" id="GIIL01006220">
    <property type="protein sequence ID" value="NOV49946.1"/>
    <property type="molecule type" value="Transcribed_RNA"/>
</dbReference>